<dbReference type="Pfam" id="PF00111">
    <property type="entry name" value="Fer2"/>
    <property type="match status" value="1"/>
</dbReference>
<dbReference type="PROSITE" id="PS00197">
    <property type="entry name" value="2FE2S_FER_1"/>
    <property type="match status" value="1"/>
</dbReference>
<evidence type="ECO:0008006" key="12">
    <source>
        <dbReference type="Google" id="ProtNLM"/>
    </source>
</evidence>
<dbReference type="InterPro" id="IPR017938">
    <property type="entry name" value="Riboflavin_synthase-like_b-brl"/>
</dbReference>
<dbReference type="SUPFAM" id="SSF52343">
    <property type="entry name" value="Ferredoxin reductase-like, C-terminal NADP-linked domain"/>
    <property type="match status" value="1"/>
</dbReference>
<comment type="cofactor">
    <cofactor evidence="1">
        <name>FAD</name>
        <dbReference type="ChEBI" id="CHEBI:57692"/>
    </cofactor>
</comment>
<dbReference type="GO" id="GO:0051537">
    <property type="term" value="F:2 iron, 2 sulfur cluster binding"/>
    <property type="evidence" value="ECO:0007669"/>
    <property type="project" value="UniProtKB-KW"/>
</dbReference>
<evidence type="ECO:0000256" key="3">
    <source>
        <dbReference type="ARBA" id="ARBA00022714"/>
    </source>
</evidence>
<dbReference type="GO" id="GO:0016491">
    <property type="term" value="F:oxidoreductase activity"/>
    <property type="evidence" value="ECO:0007669"/>
    <property type="project" value="UniProtKB-KW"/>
</dbReference>
<gene>
    <name evidence="10" type="ORF">BAY60_15265</name>
</gene>
<evidence type="ECO:0000256" key="7">
    <source>
        <dbReference type="ARBA" id="ARBA00023014"/>
    </source>
</evidence>
<dbReference type="CDD" id="cd00207">
    <property type="entry name" value="fer2"/>
    <property type="match status" value="1"/>
</dbReference>
<evidence type="ECO:0000259" key="8">
    <source>
        <dbReference type="PROSITE" id="PS51085"/>
    </source>
</evidence>
<dbReference type="InterPro" id="IPR001433">
    <property type="entry name" value="OxRdtase_FAD/NAD-bd"/>
</dbReference>
<dbReference type="AlphaFoldDB" id="A0A2V4B2P6"/>
<dbReference type="InterPro" id="IPR039261">
    <property type="entry name" value="FNR_nucleotide-bd"/>
</dbReference>
<dbReference type="PROSITE" id="PS51085">
    <property type="entry name" value="2FE2S_FER_2"/>
    <property type="match status" value="1"/>
</dbReference>
<keyword evidence="3" id="KW-0001">2Fe-2S</keyword>
<dbReference type="PRINTS" id="PR00409">
    <property type="entry name" value="PHDIOXRDTASE"/>
</dbReference>
<dbReference type="PROSITE" id="PS51384">
    <property type="entry name" value="FAD_FR"/>
    <property type="match status" value="1"/>
</dbReference>
<dbReference type="PANTHER" id="PTHR47354">
    <property type="entry name" value="NADH OXIDOREDUCTASE HCR"/>
    <property type="match status" value="1"/>
</dbReference>
<feature type="domain" description="FAD-binding FR-type" evidence="9">
    <location>
        <begin position="1"/>
        <end position="91"/>
    </location>
</feature>
<keyword evidence="2" id="KW-0285">Flavoprotein</keyword>
<organism evidence="10 11">
    <name type="scientific">Prauserella muralis</name>
    <dbReference type="NCBI Taxonomy" id="588067"/>
    <lineage>
        <taxon>Bacteria</taxon>
        <taxon>Bacillati</taxon>
        <taxon>Actinomycetota</taxon>
        <taxon>Actinomycetes</taxon>
        <taxon>Pseudonocardiales</taxon>
        <taxon>Pseudonocardiaceae</taxon>
        <taxon>Prauserella</taxon>
    </lineage>
</organism>
<dbReference type="Gene3D" id="3.10.20.30">
    <property type="match status" value="1"/>
</dbReference>
<keyword evidence="7" id="KW-0411">Iron-sulfur</keyword>
<dbReference type="Gene3D" id="3.40.50.80">
    <property type="entry name" value="Nucleotide-binding domain of ferredoxin-NADP reductase (FNR) module"/>
    <property type="match status" value="1"/>
</dbReference>
<dbReference type="SUPFAM" id="SSF63380">
    <property type="entry name" value="Riboflavin synthase domain-like"/>
    <property type="match status" value="1"/>
</dbReference>
<feature type="domain" description="2Fe-2S ferredoxin-type" evidence="8">
    <location>
        <begin position="212"/>
        <end position="300"/>
    </location>
</feature>
<name>A0A2V4B2P6_9PSEU</name>
<accession>A0A2V4B2P6</accession>
<dbReference type="Gene3D" id="2.40.30.10">
    <property type="entry name" value="Translation factors"/>
    <property type="match status" value="1"/>
</dbReference>
<keyword evidence="5" id="KW-0560">Oxidoreductase</keyword>
<sequence>MLTPRIREFTLAAADGTALPAFTAGAHVNVDTPGGATRSYSLTGDPRRRDRYVIAVAREADGRGGSASLVDGAEPGDHLRISPPVNTFPLHRAARYLLVAGGVGITPLRAMYHDLVRRGADVRLLYLTRTPGDTAYRDELAADEAVRLHHSAHAGRLDLWPYLAEPDDDARIYCCGPPSLMDEVHALTMHWRPSRVHFEDFAGVSGTDGTSEPFRALWRPTGQVVDVPATATLLQALRDTGVEVPSSCESGTCGTCRLHRHGGEAEHRDLVLEPHERERYLMPCVSRAPGGATIEVGPVAQAQ</sequence>
<evidence type="ECO:0000256" key="4">
    <source>
        <dbReference type="ARBA" id="ARBA00022723"/>
    </source>
</evidence>
<dbReference type="InterPro" id="IPR006058">
    <property type="entry name" value="2Fe2S_fd_BS"/>
</dbReference>
<dbReference type="SUPFAM" id="SSF54292">
    <property type="entry name" value="2Fe-2S ferredoxin-like"/>
    <property type="match status" value="1"/>
</dbReference>
<dbReference type="GO" id="GO:0046872">
    <property type="term" value="F:metal ion binding"/>
    <property type="evidence" value="ECO:0007669"/>
    <property type="project" value="UniProtKB-KW"/>
</dbReference>
<dbReference type="InterPro" id="IPR012675">
    <property type="entry name" value="Beta-grasp_dom_sf"/>
</dbReference>
<evidence type="ECO:0000313" key="11">
    <source>
        <dbReference type="Proteomes" id="UP000249915"/>
    </source>
</evidence>
<dbReference type="PANTHER" id="PTHR47354:SF1">
    <property type="entry name" value="CARNITINE MONOOXYGENASE REDUCTASE SUBUNIT"/>
    <property type="match status" value="1"/>
</dbReference>
<dbReference type="CDD" id="cd06185">
    <property type="entry name" value="PDR_like"/>
    <property type="match status" value="1"/>
</dbReference>
<dbReference type="InterPro" id="IPR017927">
    <property type="entry name" value="FAD-bd_FR_type"/>
</dbReference>
<reference evidence="10 11" key="1">
    <citation type="submission" date="2016-07" db="EMBL/GenBank/DDBJ databases">
        <title>Draft genome sequence of Prauserella muralis DSM 45305, isolated from a mould-covered wall in an indoor environment.</title>
        <authorList>
            <person name="Ruckert C."/>
            <person name="Albersmeier A."/>
            <person name="Jiang C.-L."/>
            <person name="Jiang Y."/>
            <person name="Kalinowski J."/>
            <person name="Schneider O."/>
            <person name="Winkler A."/>
            <person name="Zotchev S.B."/>
        </authorList>
    </citation>
    <scope>NUCLEOTIDE SEQUENCE [LARGE SCALE GENOMIC DNA]</scope>
    <source>
        <strain evidence="10 11">DSM 45305</strain>
    </source>
</reference>
<dbReference type="InterPro" id="IPR036010">
    <property type="entry name" value="2Fe-2S_ferredoxin-like_sf"/>
</dbReference>
<keyword evidence="6" id="KW-0408">Iron</keyword>
<evidence type="ECO:0000256" key="1">
    <source>
        <dbReference type="ARBA" id="ARBA00001974"/>
    </source>
</evidence>
<evidence type="ECO:0000259" key="9">
    <source>
        <dbReference type="PROSITE" id="PS51384"/>
    </source>
</evidence>
<evidence type="ECO:0000313" key="10">
    <source>
        <dbReference type="EMBL" id="PXY28416.1"/>
    </source>
</evidence>
<dbReference type="EMBL" id="MASW01000002">
    <property type="protein sequence ID" value="PXY28416.1"/>
    <property type="molecule type" value="Genomic_DNA"/>
</dbReference>
<evidence type="ECO:0000256" key="2">
    <source>
        <dbReference type="ARBA" id="ARBA00022630"/>
    </source>
</evidence>
<comment type="caution">
    <text evidence="10">The sequence shown here is derived from an EMBL/GenBank/DDBJ whole genome shotgun (WGS) entry which is preliminary data.</text>
</comment>
<protein>
    <recommendedName>
        <fullName evidence="12">Phthalate 4,5-dioxygenase reductase subunit</fullName>
    </recommendedName>
</protein>
<keyword evidence="4" id="KW-0479">Metal-binding</keyword>
<dbReference type="Proteomes" id="UP000249915">
    <property type="component" value="Unassembled WGS sequence"/>
</dbReference>
<evidence type="ECO:0000256" key="6">
    <source>
        <dbReference type="ARBA" id="ARBA00023004"/>
    </source>
</evidence>
<dbReference type="Pfam" id="PF00175">
    <property type="entry name" value="NAD_binding_1"/>
    <property type="match status" value="1"/>
</dbReference>
<keyword evidence="11" id="KW-1185">Reference proteome</keyword>
<evidence type="ECO:0000256" key="5">
    <source>
        <dbReference type="ARBA" id="ARBA00023002"/>
    </source>
</evidence>
<proteinExistence type="predicted"/>
<dbReference type="InterPro" id="IPR001041">
    <property type="entry name" value="2Fe-2S_ferredoxin-type"/>
</dbReference>
<dbReference type="InterPro" id="IPR050415">
    <property type="entry name" value="MRET"/>
</dbReference>